<gene>
    <name evidence="8" type="ORF">SAMN05421676_10711</name>
</gene>
<accession>A0A1I0GKY4</accession>
<keyword evidence="3" id="KW-1003">Cell membrane</keyword>
<dbReference type="InterPro" id="IPR036259">
    <property type="entry name" value="MFS_trans_sf"/>
</dbReference>
<feature type="transmembrane region" description="Helical" evidence="7">
    <location>
        <begin position="141"/>
        <end position="161"/>
    </location>
</feature>
<evidence type="ECO:0000256" key="4">
    <source>
        <dbReference type="ARBA" id="ARBA00022692"/>
    </source>
</evidence>
<protein>
    <submittedName>
        <fullName evidence="8">Transmembrane secretion effector</fullName>
    </submittedName>
</protein>
<keyword evidence="5 7" id="KW-1133">Transmembrane helix</keyword>
<evidence type="ECO:0000256" key="5">
    <source>
        <dbReference type="ARBA" id="ARBA00022989"/>
    </source>
</evidence>
<dbReference type="GO" id="GO:0005886">
    <property type="term" value="C:plasma membrane"/>
    <property type="evidence" value="ECO:0007669"/>
    <property type="project" value="UniProtKB-SubCell"/>
</dbReference>
<dbReference type="Proteomes" id="UP000199095">
    <property type="component" value="Unassembled WGS sequence"/>
</dbReference>
<feature type="transmembrane region" description="Helical" evidence="7">
    <location>
        <begin position="229"/>
        <end position="251"/>
    </location>
</feature>
<dbReference type="STRING" id="237682.SAMN05421676_10711"/>
<name>A0A1I0GKY4_9BACI</name>
<feature type="transmembrane region" description="Helical" evidence="7">
    <location>
        <begin position="199"/>
        <end position="217"/>
    </location>
</feature>
<keyword evidence="6 7" id="KW-0472">Membrane</keyword>
<evidence type="ECO:0000256" key="6">
    <source>
        <dbReference type="ARBA" id="ARBA00023136"/>
    </source>
</evidence>
<comment type="subcellular location">
    <subcellularLocation>
        <location evidence="1">Cell membrane</location>
        <topology evidence="1">Multi-pass membrane protein</topology>
    </subcellularLocation>
</comment>
<proteinExistence type="predicted"/>
<dbReference type="Gene3D" id="1.20.1250.20">
    <property type="entry name" value="MFS general substrate transporter like domains"/>
    <property type="match status" value="1"/>
</dbReference>
<dbReference type="SUPFAM" id="SSF103473">
    <property type="entry name" value="MFS general substrate transporter"/>
    <property type="match status" value="1"/>
</dbReference>
<dbReference type="PANTHER" id="PTHR23513:SF6">
    <property type="entry name" value="MAJOR FACILITATOR SUPERFAMILY ASSOCIATED DOMAIN-CONTAINING PROTEIN"/>
    <property type="match status" value="1"/>
</dbReference>
<evidence type="ECO:0000313" key="9">
    <source>
        <dbReference type="Proteomes" id="UP000199095"/>
    </source>
</evidence>
<keyword evidence="4 7" id="KW-0812">Transmembrane</keyword>
<dbReference type="Pfam" id="PF05977">
    <property type="entry name" value="MFS_3"/>
    <property type="match status" value="1"/>
</dbReference>
<dbReference type="AlphaFoldDB" id="A0A1I0GKY4"/>
<keyword evidence="2" id="KW-0813">Transport</keyword>
<organism evidence="8 9">
    <name type="scientific">Salinibacillus kushneri</name>
    <dbReference type="NCBI Taxonomy" id="237682"/>
    <lineage>
        <taxon>Bacteria</taxon>
        <taxon>Bacillati</taxon>
        <taxon>Bacillota</taxon>
        <taxon>Bacilli</taxon>
        <taxon>Bacillales</taxon>
        <taxon>Bacillaceae</taxon>
        <taxon>Salinibacillus</taxon>
    </lineage>
</organism>
<evidence type="ECO:0000256" key="7">
    <source>
        <dbReference type="SAM" id="Phobius"/>
    </source>
</evidence>
<feature type="transmembrane region" description="Helical" evidence="7">
    <location>
        <begin position="6"/>
        <end position="35"/>
    </location>
</feature>
<feature type="transmembrane region" description="Helical" evidence="7">
    <location>
        <begin position="167"/>
        <end position="187"/>
    </location>
</feature>
<feature type="transmembrane region" description="Helical" evidence="7">
    <location>
        <begin position="86"/>
        <end position="103"/>
    </location>
</feature>
<evidence type="ECO:0000256" key="2">
    <source>
        <dbReference type="ARBA" id="ARBA00022448"/>
    </source>
</evidence>
<keyword evidence="9" id="KW-1185">Reference proteome</keyword>
<feature type="transmembrane region" description="Helical" evidence="7">
    <location>
        <begin position="109"/>
        <end position="129"/>
    </location>
</feature>
<dbReference type="EMBL" id="FOHJ01000007">
    <property type="protein sequence ID" value="SET70728.1"/>
    <property type="molecule type" value="Genomic_DNA"/>
</dbReference>
<reference evidence="9" key="1">
    <citation type="submission" date="2016-10" db="EMBL/GenBank/DDBJ databases">
        <authorList>
            <person name="Varghese N."/>
            <person name="Submissions S."/>
        </authorList>
    </citation>
    <scope>NUCLEOTIDE SEQUENCE [LARGE SCALE GENOMIC DNA]</scope>
    <source>
        <strain evidence="9">CGMCC 1.3566</strain>
    </source>
</reference>
<evidence type="ECO:0000256" key="1">
    <source>
        <dbReference type="ARBA" id="ARBA00004651"/>
    </source>
</evidence>
<dbReference type="PANTHER" id="PTHR23513">
    <property type="entry name" value="INTEGRAL MEMBRANE EFFLUX PROTEIN-RELATED"/>
    <property type="match status" value="1"/>
</dbReference>
<dbReference type="InterPro" id="IPR010290">
    <property type="entry name" value="TM_effector"/>
</dbReference>
<dbReference type="OrthoDB" id="2287060at2"/>
<sequence>MVFNAVTGLLITLFGAITLFWTDSVIFLMAALLYWRMTINQGQTEEKESVKGFSIKGQIKQYGHDLKAGFQVVLGSAIVKIFGENIAANFALGAMIAILPSYADFRGGSGVYGALLAAFSAGVLVGSLCAPLFEKIPVGRITIVSFLLGAAFWISSVYMPINEISVVLFGLCSVPIGLTNVLFYTILQGCVPQKFLARVFSVIASISTSAMPLGSLVGGTLGSIYSSQAVFLGAGFSFLFISIYITLVPVLRNMPSVKNAKIEDFHFNKEILDQENVSI</sequence>
<evidence type="ECO:0000313" key="8">
    <source>
        <dbReference type="EMBL" id="SET70728.1"/>
    </source>
</evidence>
<evidence type="ECO:0000256" key="3">
    <source>
        <dbReference type="ARBA" id="ARBA00022475"/>
    </source>
</evidence>